<dbReference type="EMBL" id="KZ824982">
    <property type="protein sequence ID" value="RAH66478.1"/>
    <property type="molecule type" value="Genomic_DNA"/>
</dbReference>
<gene>
    <name evidence="1" type="ORF">BO66DRAFT_182442</name>
</gene>
<name>A0ACD1GYS9_9EURO</name>
<reference evidence="1" key="1">
    <citation type="submission" date="2018-02" db="EMBL/GenBank/DDBJ databases">
        <title>The genomes of Aspergillus section Nigri reveals drivers in fungal speciation.</title>
        <authorList>
            <consortium name="DOE Joint Genome Institute"/>
            <person name="Vesth T.C."/>
            <person name="Nybo J."/>
            <person name="Theobald S."/>
            <person name="Brandl J."/>
            <person name="Frisvad J.C."/>
            <person name="Nielsen K.F."/>
            <person name="Lyhne E.K."/>
            <person name="Kogle M.E."/>
            <person name="Kuo A."/>
            <person name="Riley R."/>
            <person name="Clum A."/>
            <person name="Nolan M."/>
            <person name="Lipzen A."/>
            <person name="Salamov A."/>
            <person name="Henrissat B."/>
            <person name="Wiebenga A."/>
            <person name="De vries R.P."/>
            <person name="Grigoriev I.V."/>
            <person name="Mortensen U.H."/>
            <person name="Andersen M.R."/>
            <person name="Baker S.E."/>
        </authorList>
    </citation>
    <scope>NUCLEOTIDE SEQUENCE</scope>
    <source>
        <strain evidence="1">CBS 121060</strain>
    </source>
</reference>
<proteinExistence type="predicted"/>
<accession>A0ACD1GYS9</accession>
<evidence type="ECO:0000313" key="1">
    <source>
        <dbReference type="EMBL" id="RAH66478.1"/>
    </source>
</evidence>
<evidence type="ECO:0000313" key="2">
    <source>
        <dbReference type="Proteomes" id="UP000249661"/>
    </source>
</evidence>
<keyword evidence="2" id="KW-1185">Reference proteome</keyword>
<dbReference type="Proteomes" id="UP000249661">
    <property type="component" value="Unassembled WGS sequence"/>
</dbReference>
<sequence length="133" mass="15502">MKEGIFTHLISEPRIFLLWPFSNPSVVIYFDNCSFPLTGVLCILIIWRCFSTQRIHYRRNYTPNSPHSISSFSEPLSIAVPLLLPPLHIFFSSLLQPTPPLFQRLKGNIHIQIHIISKKQMSRNRTRQKMNDA</sequence>
<organism evidence="1 2">
    <name type="scientific">Aspergillus aculeatinus CBS 121060</name>
    <dbReference type="NCBI Taxonomy" id="1448322"/>
    <lineage>
        <taxon>Eukaryota</taxon>
        <taxon>Fungi</taxon>
        <taxon>Dikarya</taxon>
        <taxon>Ascomycota</taxon>
        <taxon>Pezizomycotina</taxon>
        <taxon>Eurotiomycetes</taxon>
        <taxon>Eurotiomycetidae</taxon>
        <taxon>Eurotiales</taxon>
        <taxon>Aspergillaceae</taxon>
        <taxon>Aspergillus</taxon>
        <taxon>Aspergillus subgen. Circumdati</taxon>
    </lineage>
</organism>
<protein>
    <submittedName>
        <fullName evidence="1">Uncharacterized protein</fullName>
    </submittedName>
</protein>